<evidence type="ECO:0000313" key="13">
    <source>
        <dbReference type="EMBL" id="CAB4967960.1"/>
    </source>
</evidence>
<feature type="domain" description="SDH C-terminal" evidence="8">
    <location>
        <begin position="254"/>
        <end position="282"/>
    </location>
</feature>
<dbReference type="UniPathway" id="UPA00053">
    <property type="reaction ID" value="UER00087"/>
</dbReference>
<dbReference type="PANTHER" id="PTHR21089:SF1">
    <property type="entry name" value="BIFUNCTIONAL 3-DEHYDROQUINATE DEHYDRATASE_SHIKIMATE DEHYDROGENASE, CHLOROPLASTIC"/>
    <property type="match status" value="1"/>
</dbReference>
<organism evidence="9">
    <name type="scientific">freshwater metagenome</name>
    <dbReference type="NCBI Taxonomy" id="449393"/>
    <lineage>
        <taxon>unclassified sequences</taxon>
        <taxon>metagenomes</taxon>
        <taxon>ecological metagenomes</taxon>
    </lineage>
</organism>
<evidence type="ECO:0000313" key="10">
    <source>
        <dbReference type="EMBL" id="CAB4593860.1"/>
    </source>
</evidence>
<sequence length="288" mass="30318">MNTQVRISAQTSVVGVIGDPVRHSLSPIIHNVGFRSLGVDWVYVAFEVAAGKTADSLSALRTLHLRGLSVTMPHKTEMATLVDRSSPSAIALRSVNTVEVASDGALVGHSTDGEGLLQNLRSHGVHIENSSVLVIGAGGAGRSVVDALSRHGCKQVVVANRSLDGAEFAAGLAPIGSRAISLSDEPALRRATEECDLIIHATSMGMGETGSESVLPIPLDLLQQRHIVVDLVYHPLHTALLRVAEDKGCQIVNGLGMLVHQAALQQEIWTGHLPDVQEMLSAASQALS</sequence>
<dbReference type="Gene3D" id="3.40.50.720">
    <property type="entry name" value="NAD(P)-binding Rossmann-like Domain"/>
    <property type="match status" value="1"/>
</dbReference>
<dbReference type="GO" id="GO:0008652">
    <property type="term" value="P:amino acid biosynthetic process"/>
    <property type="evidence" value="ECO:0007669"/>
    <property type="project" value="UniProtKB-KW"/>
</dbReference>
<dbReference type="EMBL" id="CAFBQJ010000097">
    <property type="protein sequence ID" value="CAB5048936.1"/>
    <property type="molecule type" value="Genomic_DNA"/>
</dbReference>
<dbReference type="GO" id="GO:0009423">
    <property type="term" value="P:chorismate biosynthetic process"/>
    <property type="evidence" value="ECO:0007669"/>
    <property type="project" value="UniProtKB-UniPathway"/>
</dbReference>
<dbReference type="PANTHER" id="PTHR21089">
    <property type="entry name" value="SHIKIMATE DEHYDROGENASE"/>
    <property type="match status" value="1"/>
</dbReference>
<dbReference type="Pfam" id="PF18317">
    <property type="entry name" value="SDH_C"/>
    <property type="match status" value="1"/>
</dbReference>
<dbReference type="GO" id="GO:0019632">
    <property type="term" value="P:shikimate metabolic process"/>
    <property type="evidence" value="ECO:0007669"/>
    <property type="project" value="InterPro"/>
</dbReference>
<accession>A0A6J6CU24</accession>
<keyword evidence="5" id="KW-0057">Aromatic amino acid biosynthesis</keyword>
<evidence type="ECO:0000259" key="6">
    <source>
        <dbReference type="Pfam" id="PF01488"/>
    </source>
</evidence>
<dbReference type="GO" id="GO:0009073">
    <property type="term" value="P:aromatic amino acid family biosynthetic process"/>
    <property type="evidence" value="ECO:0007669"/>
    <property type="project" value="UniProtKB-KW"/>
</dbReference>
<keyword evidence="2" id="KW-0028">Amino-acid biosynthesis</keyword>
<gene>
    <name evidence="9" type="ORF">UFOPK1421_01516</name>
    <name evidence="10" type="ORF">UFOPK1820_00301</name>
    <name evidence="11" type="ORF">UFOPK1960_00639</name>
    <name evidence="12" type="ORF">UFOPK2921_00699</name>
    <name evidence="13" type="ORF">UFOPK3889_00282</name>
    <name evidence="14" type="ORF">UFOPK4275_00649</name>
    <name evidence="15" type="ORF">UFOPK4422_01292</name>
</gene>
<protein>
    <recommendedName>
        <fullName evidence="1">shikimate dehydrogenase (NADP(+))</fullName>
        <ecNumber evidence="1">1.1.1.25</ecNumber>
    </recommendedName>
</protein>
<dbReference type="EMBL" id="CAEZSL010000227">
    <property type="protein sequence ID" value="CAB4554675.1"/>
    <property type="molecule type" value="Genomic_DNA"/>
</dbReference>
<dbReference type="SUPFAM" id="SSF51735">
    <property type="entry name" value="NAD(P)-binding Rossmann-fold domains"/>
    <property type="match status" value="1"/>
</dbReference>
<dbReference type="EMBL" id="CAEZZV010000074">
    <property type="protein sequence ID" value="CAB4778466.1"/>
    <property type="molecule type" value="Genomic_DNA"/>
</dbReference>
<evidence type="ECO:0000313" key="14">
    <source>
        <dbReference type="EMBL" id="CAB5048936.1"/>
    </source>
</evidence>
<dbReference type="NCBIfam" id="TIGR00507">
    <property type="entry name" value="aroE"/>
    <property type="match status" value="1"/>
</dbReference>
<dbReference type="EC" id="1.1.1.25" evidence="1"/>
<evidence type="ECO:0000256" key="4">
    <source>
        <dbReference type="ARBA" id="ARBA00023002"/>
    </source>
</evidence>
<dbReference type="InterPro" id="IPR036291">
    <property type="entry name" value="NAD(P)-bd_dom_sf"/>
</dbReference>
<reference evidence="9" key="1">
    <citation type="submission" date="2020-05" db="EMBL/GenBank/DDBJ databases">
        <authorList>
            <person name="Chiriac C."/>
            <person name="Salcher M."/>
            <person name="Ghai R."/>
            <person name="Kavagutti S V."/>
        </authorList>
    </citation>
    <scope>NUCLEOTIDE SEQUENCE</scope>
</reference>
<evidence type="ECO:0000313" key="9">
    <source>
        <dbReference type="EMBL" id="CAB4554675.1"/>
    </source>
</evidence>
<dbReference type="InterPro" id="IPR013708">
    <property type="entry name" value="Shikimate_DH-bd_N"/>
</dbReference>
<evidence type="ECO:0000313" key="12">
    <source>
        <dbReference type="EMBL" id="CAB4778466.1"/>
    </source>
</evidence>
<dbReference type="SUPFAM" id="SSF53223">
    <property type="entry name" value="Aminoacid dehydrogenase-like, N-terminal domain"/>
    <property type="match status" value="1"/>
</dbReference>
<evidence type="ECO:0000256" key="3">
    <source>
        <dbReference type="ARBA" id="ARBA00022857"/>
    </source>
</evidence>
<keyword evidence="4" id="KW-0560">Oxidoreductase</keyword>
<dbReference type="EMBL" id="CAFBRX010000151">
    <property type="protein sequence ID" value="CAB5130339.1"/>
    <property type="molecule type" value="Genomic_DNA"/>
</dbReference>
<evidence type="ECO:0000313" key="11">
    <source>
        <dbReference type="EMBL" id="CAB4630452.1"/>
    </source>
</evidence>
<dbReference type="AlphaFoldDB" id="A0A6J6CU24"/>
<name>A0A6J6CU24_9ZZZZ</name>
<dbReference type="Pfam" id="PF01488">
    <property type="entry name" value="Shikimate_DH"/>
    <property type="match status" value="1"/>
</dbReference>
<keyword evidence="3" id="KW-0521">NADP</keyword>
<evidence type="ECO:0000313" key="15">
    <source>
        <dbReference type="EMBL" id="CAB5130339.1"/>
    </source>
</evidence>
<dbReference type="GO" id="GO:0050661">
    <property type="term" value="F:NADP binding"/>
    <property type="evidence" value="ECO:0007669"/>
    <property type="project" value="InterPro"/>
</dbReference>
<evidence type="ECO:0000259" key="8">
    <source>
        <dbReference type="Pfam" id="PF18317"/>
    </source>
</evidence>
<dbReference type="EMBL" id="CAFBNZ010000031">
    <property type="protein sequence ID" value="CAB4967960.1"/>
    <property type="molecule type" value="Genomic_DNA"/>
</dbReference>
<dbReference type="Pfam" id="PF08501">
    <property type="entry name" value="Shikimate_dh_N"/>
    <property type="match status" value="1"/>
</dbReference>
<dbReference type="CDD" id="cd01065">
    <property type="entry name" value="NAD_bind_Shikimate_DH"/>
    <property type="match status" value="1"/>
</dbReference>
<dbReference type="GO" id="GO:0004764">
    <property type="term" value="F:shikimate 3-dehydrogenase (NADP+) activity"/>
    <property type="evidence" value="ECO:0007669"/>
    <property type="project" value="UniProtKB-EC"/>
</dbReference>
<evidence type="ECO:0000259" key="7">
    <source>
        <dbReference type="Pfam" id="PF08501"/>
    </source>
</evidence>
<dbReference type="Gene3D" id="3.40.50.10860">
    <property type="entry name" value="Leucine Dehydrogenase, chain A, domain 1"/>
    <property type="match status" value="1"/>
</dbReference>
<dbReference type="EMBL" id="CAEZVL010000079">
    <property type="protein sequence ID" value="CAB4630452.1"/>
    <property type="molecule type" value="Genomic_DNA"/>
</dbReference>
<evidence type="ECO:0000256" key="5">
    <source>
        <dbReference type="ARBA" id="ARBA00023141"/>
    </source>
</evidence>
<dbReference type="InterPro" id="IPR022893">
    <property type="entry name" value="Shikimate_DH_fam"/>
</dbReference>
<proteinExistence type="inferred from homology"/>
<dbReference type="InterPro" id="IPR046346">
    <property type="entry name" value="Aminoacid_DH-like_N_sf"/>
</dbReference>
<feature type="domain" description="Shikimate dehydrogenase substrate binding N-terminal" evidence="7">
    <location>
        <begin position="16"/>
        <end position="98"/>
    </location>
</feature>
<dbReference type="EMBL" id="CAEZUK010000030">
    <property type="protein sequence ID" value="CAB4593860.1"/>
    <property type="molecule type" value="Genomic_DNA"/>
</dbReference>
<dbReference type="InterPro" id="IPR041121">
    <property type="entry name" value="SDH_C"/>
</dbReference>
<evidence type="ECO:0000256" key="1">
    <source>
        <dbReference type="ARBA" id="ARBA00012962"/>
    </source>
</evidence>
<dbReference type="InterPro" id="IPR011342">
    <property type="entry name" value="Shikimate_DH"/>
</dbReference>
<feature type="domain" description="Quinate/shikimate 5-dehydrogenase/glutamyl-tRNA reductase" evidence="6">
    <location>
        <begin position="126"/>
        <end position="204"/>
    </location>
</feature>
<dbReference type="HAMAP" id="MF_00222">
    <property type="entry name" value="Shikimate_DH_AroE"/>
    <property type="match status" value="1"/>
</dbReference>
<evidence type="ECO:0000256" key="2">
    <source>
        <dbReference type="ARBA" id="ARBA00022605"/>
    </source>
</evidence>
<dbReference type="InterPro" id="IPR006151">
    <property type="entry name" value="Shikm_DH/Glu-tRNA_Rdtase"/>
</dbReference>